<dbReference type="PANTHER" id="PTHR34535:SF3">
    <property type="entry name" value="HYDROGENASE MATURATION FACTOR HYPA"/>
    <property type="match status" value="1"/>
</dbReference>
<dbReference type="PANTHER" id="PTHR34535">
    <property type="entry name" value="HYDROGENASE MATURATION FACTOR HYPA"/>
    <property type="match status" value="1"/>
</dbReference>
<organism evidence="4 5">
    <name type="scientific">Clostridium acetireducens DSM 10703</name>
    <dbReference type="NCBI Taxonomy" id="1121290"/>
    <lineage>
        <taxon>Bacteria</taxon>
        <taxon>Bacillati</taxon>
        <taxon>Bacillota</taxon>
        <taxon>Clostridia</taxon>
        <taxon>Eubacteriales</taxon>
        <taxon>Clostridiaceae</taxon>
        <taxon>Clostridium</taxon>
    </lineage>
</organism>
<protein>
    <submittedName>
        <fullName evidence="4">Hydrogenase nickel incorporation protein HypA</fullName>
    </submittedName>
</protein>
<dbReference type="OrthoDB" id="9800361at2"/>
<evidence type="ECO:0000256" key="2">
    <source>
        <dbReference type="ARBA" id="ARBA00022723"/>
    </source>
</evidence>
<keyword evidence="5" id="KW-1185">Reference proteome</keyword>
<evidence type="ECO:0000256" key="1">
    <source>
        <dbReference type="ARBA" id="ARBA00022596"/>
    </source>
</evidence>
<evidence type="ECO:0000313" key="4">
    <source>
        <dbReference type="EMBL" id="OFI07118.1"/>
    </source>
</evidence>
<comment type="caution">
    <text evidence="4">The sequence shown here is derived from an EMBL/GenBank/DDBJ whole genome shotgun (WGS) entry which is preliminary data.</text>
</comment>
<dbReference type="InterPro" id="IPR000688">
    <property type="entry name" value="HypA/HybF"/>
</dbReference>
<dbReference type="GO" id="GO:0051604">
    <property type="term" value="P:protein maturation"/>
    <property type="evidence" value="ECO:0007669"/>
    <property type="project" value="InterPro"/>
</dbReference>
<dbReference type="STRING" id="1121290.CLAOCE_05230"/>
<dbReference type="GO" id="GO:0008270">
    <property type="term" value="F:zinc ion binding"/>
    <property type="evidence" value="ECO:0007669"/>
    <property type="project" value="TreeGrafter"/>
</dbReference>
<gene>
    <name evidence="4" type="primary">hypA</name>
    <name evidence="4" type="ORF">CLOACE_05230</name>
</gene>
<dbReference type="Pfam" id="PF01155">
    <property type="entry name" value="HypA"/>
    <property type="match status" value="1"/>
</dbReference>
<dbReference type="Gene3D" id="3.30.2320.50">
    <property type="match status" value="1"/>
</dbReference>
<dbReference type="Proteomes" id="UP000175744">
    <property type="component" value="Unassembled WGS sequence"/>
</dbReference>
<accession>A0A1E8F107</accession>
<dbReference type="RefSeq" id="WP_070109486.1">
    <property type="nucleotide sequence ID" value="NZ_LZFO01000005.1"/>
</dbReference>
<proteinExistence type="predicted"/>
<evidence type="ECO:0000256" key="3">
    <source>
        <dbReference type="ARBA" id="ARBA00022833"/>
    </source>
</evidence>
<dbReference type="GO" id="GO:0016151">
    <property type="term" value="F:nickel cation binding"/>
    <property type="evidence" value="ECO:0007669"/>
    <property type="project" value="InterPro"/>
</dbReference>
<sequence length="81" mass="9078">MHEVSIIYDTIEIVKEACKVNHIKKVNKIFIKVGEFSCAEEGCLKFAFDTLSKDTLCEGAELIVEKSKEVYGLIVHSIEGD</sequence>
<keyword evidence="1" id="KW-0533">Nickel</keyword>
<name>A0A1E8F107_9CLOT</name>
<reference evidence="4 5" key="1">
    <citation type="submission" date="2016-06" db="EMBL/GenBank/DDBJ databases">
        <title>Genome sequence of Clostridium acetireducens DSM 10703.</title>
        <authorList>
            <person name="Poehlein A."/>
            <person name="Fluechter S."/>
            <person name="Duerre P."/>
            <person name="Daniel R."/>
        </authorList>
    </citation>
    <scope>NUCLEOTIDE SEQUENCE [LARGE SCALE GENOMIC DNA]</scope>
    <source>
        <strain evidence="4 5">DSM 10703</strain>
    </source>
</reference>
<dbReference type="AlphaFoldDB" id="A0A1E8F107"/>
<keyword evidence="2" id="KW-0479">Metal-binding</keyword>
<keyword evidence="3" id="KW-0862">Zinc</keyword>
<dbReference type="EMBL" id="LZFO01000005">
    <property type="protein sequence ID" value="OFI07118.1"/>
    <property type="molecule type" value="Genomic_DNA"/>
</dbReference>
<dbReference type="PIRSF" id="PIRSF004761">
    <property type="entry name" value="Hydrgn_mat_HypA"/>
    <property type="match status" value="1"/>
</dbReference>
<evidence type="ECO:0000313" key="5">
    <source>
        <dbReference type="Proteomes" id="UP000175744"/>
    </source>
</evidence>